<keyword evidence="3" id="KW-0963">Cytoplasm</keyword>
<dbReference type="Pfam" id="PF10248">
    <property type="entry name" value="Mlf1IP"/>
    <property type="match status" value="1"/>
</dbReference>
<dbReference type="Proteomes" id="UP000728032">
    <property type="component" value="Unassembled WGS sequence"/>
</dbReference>
<comment type="subcellular location">
    <subcellularLocation>
        <location evidence="1">Cytoplasm</location>
    </subcellularLocation>
</comment>
<evidence type="ECO:0000313" key="7">
    <source>
        <dbReference type="Proteomes" id="UP000728032"/>
    </source>
</evidence>
<feature type="region of interest" description="Disordered" evidence="5">
    <location>
        <begin position="98"/>
        <end position="131"/>
    </location>
</feature>
<feature type="compositionally biased region" description="Basic residues" evidence="5">
    <location>
        <begin position="223"/>
        <end position="235"/>
    </location>
</feature>
<keyword evidence="7" id="KW-1185">Reference proteome</keyword>
<proteinExistence type="inferred from homology"/>
<dbReference type="InterPro" id="IPR019376">
    <property type="entry name" value="Myeloid_leukemia_factor"/>
</dbReference>
<name>A0A7R9LJD1_9ACAR</name>
<dbReference type="EMBL" id="CAJPVJ010001179">
    <property type="protein sequence ID" value="CAG2164207.1"/>
    <property type="molecule type" value="Genomic_DNA"/>
</dbReference>
<dbReference type="AlphaFoldDB" id="A0A7R9LJD1"/>
<dbReference type="PANTHER" id="PTHR13105">
    <property type="entry name" value="MYELOID LEUKEMIA FACTOR"/>
    <property type="match status" value="1"/>
</dbReference>
<evidence type="ECO:0000256" key="4">
    <source>
        <dbReference type="ARBA" id="ARBA00022553"/>
    </source>
</evidence>
<dbReference type="OrthoDB" id="8707547at2759"/>
<accession>A0A7R9LJD1</accession>
<evidence type="ECO:0000313" key="6">
    <source>
        <dbReference type="EMBL" id="CAD7642753.1"/>
    </source>
</evidence>
<sequence length="254" mass="28796">MSFIGFNDMDDMFGRMDRMMASMMTNMTNMNDMLGRDPFGPAFPMLAFNPAMDPMSRLMPSPVMFPTSSMSFSHHMSPQYSSYSTSSSVISMSTDMSGRPQIYESSHSSRAGPGGVRETTSSVRDSRSGLQKMSIGRHIEDRAHVMERTRNQYTGDEEHNNEYINIEEEEAPQFNTEFSERMGAYGHHYRRPQLTASSSSRGPPMLALPAPTTRHSSADASPHSHRSEKTHRNHKMSLRHFVVSMRFLGSMRMR</sequence>
<dbReference type="GO" id="GO:0005737">
    <property type="term" value="C:cytoplasm"/>
    <property type="evidence" value="ECO:0007669"/>
    <property type="project" value="UniProtKB-SubCell"/>
</dbReference>
<evidence type="ECO:0000256" key="1">
    <source>
        <dbReference type="ARBA" id="ARBA00004496"/>
    </source>
</evidence>
<keyword evidence="4" id="KW-0597">Phosphoprotein</keyword>
<evidence type="ECO:0000256" key="2">
    <source>
        <dbReference type="ARBA" id="ARBA00008332"/>
    </source>
</evidence>
<feature type="compositionally biased region" description="Polar residues" evidence="5">
    <location>
        <begin position="118"/>
        <end position="131"/>
    </location>
</feature>
<evidence type="ECO:0008006" key="8">
    <source>
        <dbReference type="Google" id="ProtNLM"/>
    </source>
</evidence>
<feature type="region of interest" description="Disordered" evidence="5">
    <location>
        <begin position="193"/>
        <end position="235"/>
    </location>
</feature>
<gene>
    <name evidence="6" type="ORF">ONB1V03_LOCUS3766</name>
</gene>
<evidence type="ECO:0000256" key="3">
    <source>
        <dbReference type="ARBA" id="ARBA00022490"/>
    </source>
</evidence>
<dbReference type="EMBL" id="OC916004">
    <property type="protein sequence ID" value="CAD7642753.1"/>
    <property type="molecule type" value="Genomic_DNA"/>
</dbReference>
<evidence type="ECO:0000256" key="5">
    <source>
        <dbReference type="SAM" id="MobiDB-lite"/>
    </source>
</evidence>
<comment type="similarity">
    <text evidence="2">Belongs to the MLF family.</text>
</comment>
<reference evidence="6" key="1">
    <citation type="submission" date="2020-11" db="EMBL/GenBank/DDBJ databases">
        <authorList>
            <person name="Tran Van P."/>
        </authorList>
    </citation>
    <scope>NUCLEOTIDE SEQUENCE</scope>
</reference>
<organism evidence="6">
    <name type="scientific">Oppiella nova</name>
    <dbReference type="NCBI Taxonomy" id="334625"/>
    <lineage>
        <taxon>Eukaryota</taxon>
        <taxon>Metazoa</taxon>
        <taxon>Ecdysozoa</taxon>
        <taxon>Arthropoda</taxon>
        <taxon>Chelicerata</taxon>
        <taxon>Arachnida</taxon>
        <taxon>Acari</taxon>
        <taxon>Acariformes</taxon>
        <taxon>Sarcoptiformes</taxon>
        <taxon>Oribatida</taxon>
        <taxon>Brachypylina</taxon>
        <taxon>Oppioidea</taxon>
        <taxon>Oppiidae</taxon>
        <taxon>Oppiella</taxon>
    </lineage>
</organism>
<protein>
    <recommendedName>
        <fullName evidence="8">Myeloid leukemia factor</fullName>
    </recommendedName>
</protein>